<evidence type="ECO:0000256" key="1">
    <source>
        <dbReference type="SAM" id="Coils"/>
    </source>
</evidence>
<keyword evidence="3" id="KW-1185">Reference proteome</keyword>
<protein>
    <submittedName>
        <fullName evidence="2">Uncharacterized protein</fullName>
    </submittedName>
</protein>
<feature type="coiled-coil region" evidence="1">
    <location>
        <begin position="84"/>
        <end position="146"/>
    </location>
</feature>
<sequence length="148" mass="16579">MDLTRAYGPHRHSGNHGAGVCASGMESCNGAEFPEQPQKVITPGYMQTRNDCCTETRNDCCTLPPSQAQAQSMLNPKQEVNLKCSCSNHTVEDLKQKLEVAEQEIEAEKKTLEVAEQKLEDLKQKLEVAEQEIEALKRQLQKQQQHGQ</sequence>
<dbReference type="EMBL" id="GL378349">
    <property type="protein sequence ID" value="EFJ46702.1"/>
    <property type="molecule type" value="Genomic_DNA"/>
</dbReference>
<dbReference type="KEGG" id="vcn:VOLCADRAFT_105447"/>
<dbReference type="GeneID" id="9628558"/>
<dbReference type="Proteomes" id="UP000001058">
    <property type="component" value="Unassembled WGS sequence"/>
</dbReference>
<evidence type="ECO:0000313" key="2">
    <source>
        <dbReference type="EMBL" id="EFJ46702.1"/>
    </source>
</evidence>
<reference evidence="2 3" key="1">
    <citation type="journal article" date="2010" name="Science">
        <title>Genomic analysis of organismal complexity in the multicellular green alga Volvox carteri.</title>
        <authorList>
            <person name="Prochnik S.E."/>
            <person name="Umen J."/>
            <person name="Nedelcu A.M."/>
            <person name="Hallmann A."/>
            <person name="Miller S.M."/>
            <person name="Nishii I."/>
            <person name="Ferris P."/>
            <person name="Kuo A."/>
            <person name="Mitros T."/>
            <person name="Fritz-Laylin L.K."/>
            <person name="Hellsten U."/>
            <person name="Chapman J."/>
            <person name="Simakov O."/>
            <person name="Rensing S.A."/>
            <person name="Terry A."/>
            <person name="Pangilinan J."/>
            <person name="Kapitonov V."/>
            <person name="Jurka J."/>
            <person name="Salamov A."/>
            <person name="Shapiro H."/>
            <person name="Schmutz J."/>
            <person name="Grimwood J."/>
            <person name="Lindquist E."/>
            <person name="Lucas S."/>
            <person name="Grigoriev I.V."/>
            <person name="Schmitt R."/>
            <person name="Kirk D."/>
            <person name="Rokhsar D.S."/>
        </authorList>
    </citation>
    <scope>NUCLEOTIDE SEQUENCE [LARGE SCALE GENOMIC DNA]</scope>
    <source>
        <strain evidence="3">f. Nagariensis / Eve</strain>
    </source>
</reference>
<dbReference type="AlphaFoldDB" id="D8U0U9"/>
<keyword evidence="1" id="KW-0175">Coiled coil</keyword>
<gene>
    <name evidence="2" type="ORF">VOLCADRAFT_105447</name>
</gene>
<dbReference type="SUPFAM" id="SSF57997">
    <property type="entry name" value="Tropomyosin"/>
    <property type="match status" value="1"/>
</dbReference>
<accession>D8U0U9</accession>
<dbReference type="InParanoid" id="D8U0U9"/>
<evidence type="ECO:0000313" key="3">
    <source>
        <dbReference type="Proteomes" id="UP000001058"/>
    </source>
</evidence>
<name>D8U0U9_VOLCA</name>
<organism evidence="3">
    <name type="scientific">Volvox carteri f. nagariensis</name>
    <dbReference type="NCBI Taxonomy" id="3068"/>
    <lineage>
        <taxon>Eukaryota</taxon>
        <taxon>Viridiplantae</taxon>
        <taxon>Chlorophyta</taxon>
        <taxon>core chlorophytes</taxon>
        <taxon>Chlorophyceae</taxon>
        <taxon>CS clade</taxon>
        <taxon>Chlamydomonadales</taxon>
        <taxon>Volvocaceae</taxon>
        <taxon>Volvox</taxon>
    </lineage>
</organism>
<dbReference type="RefSeq" id="XP_002952231.1">
    <property type="nucleotide sequence ID" value="XM_002952185.1"/>
</dbReference>
<proteinExistence type="predicted"/>